<dbReference type="SUPFAM" id="SSF51905">
    <property type="entry name" value="FAD/NAD(P)-binding domain"/>
    <property type="match status" value="1"/>
</dbReference>
<evidence type="ECO:0000256" key="1">
    <source>
        <dbReference type="ARBA" id="ARBA00010139"/>
    </source>
</evidence>
<proteinExistence type="inferred from homology"/>
<dbReference type="PANTHER" id="PTHR42877:SF6">
    <property type="entry name" value="MONOOXYGENASE, PUTATIVE (AFU_ORTHOLOGUE AFUA_3G15050)-RELATED"/>
    <property type="match status" value="1"/>
</dbReference>
<dbReference type="OrthoDB" id="74360at2759"/>
<dbReference type="EMBL" id="QVQW01000016">
    <property type="protein sequence ID" value="RKU46179.1"/>
    <property type="molecule type" value="Genomic_DNA"/>
</dbReference>
<accession>A0A420YE34</accession>
<sequence length="213" mass="24264">MNIYLKYRKGVEQNFWRGFDGWLKDSHSNNEARQDLISHITERLVSVDRPGLVNDLVPDFSPHCRRLTPGPGYLEAITADNVDYIQTHIKRFTETGIETVDGKHREVDAIFAATGANVDAVPPFSIKANGRDIAQLWSKDGRTESATGTQTWPRRTTRRKRLRSCPTGCLKTVSRPKRWDTFKGMSLWAPYKLCLTNDLLMSIYIVSTCCSRN</sequence>
<evidence type="ECO:0008006" key="4">
    <source>
        <dbReference type="Google" id="ProtNLM"/>
    </source>
</evidence>
<comment type="caution">
    <text evidence="2">The sequence shown here is derived from an EMBL/GenBank/DDBJ whole genome shotgun (WGS) entry which is preliminary data.</text>
</comment>
<dbReference type="InterPro" id="IPR036188">
    <property type="entry name" value="FAD/NAD-bd_sf"/>
</dbReference>
<dbReference type="InterPro" id="IPR051209">
    <property type="entry name" value="FAD-bind_Monooxygenase_sf"/>
</dbReference>
<name>A0A420YE34_9PEZI</name>
<evidence type="ECO:0000313" key="3">
    <source>
        <dbReference type="Proteomes" id="UP000275385"/>
    </source>
</evidence>
<evidence type="ECO:0000313" key="2">
    <source>
        <dbReference type="EMBL" id="RKU46179.1"/>
    </source>
</evidence>
<comment type="similarity">
    <text evidence="1">Belongs to the FAD-binding monooxygenase family.</text>
</comment>
<dbReference type="Gene3D" id="3.50.50.60">
    <property type="entry name" value="FAD/NAD(P)-binding domain"/>
    <property type="match status" value="1"/>
</dbReference>
<dbReference type="Proteomes" id="UP000275385">
    <property type="component" value="Unassembled WGS sequence"/>
</dbReference>
<dbReference type="STRING" id="177199.A0A420YE34"/>
<organism evidence="2 3">
    <name type="scientific">Coniochaeta pulveracea</name>
    <dbReference type="NCBI Taxonomy" id="177199"/>
    <lineage>
        <taxon>Eukaryota</taxon>
        <taxon>Fungi</taxon>
        <taxon>Dikarya</taxon>
        <taxon>Ascomycota</taxon>
        <taxon>Pezizomycotina</taxon>
        <taxon>Sordariomycetes</taxon>
        <taxon>Sordariomycetidae</taxon>
        <taxon>Coniochaetales</taxon>
        <taxon>Coniochaetaceae</taxon>
        <taxon>Coniochaeta</taxon>
    </lineage>
</organism>
<dbReference type="PANTHER" id="PTHR42877">
    <property type="entry name" value="L-ORNITHINE N(5)-MONOOXYGENASE-RELATED"/>
    <property type="match status" value="1"/>
</dbReference>
<keyword evidence="3" id="KW-1185">Reference proteome</keyword>
<dbReference type="AlphaFoldDB" id="A0A420YE34"/>
<reference evidence="2 3" key="1">
    <citation type="submission" date="2018-08" db="EMBL/GenBank/DDBJ databases">
        <title>Draft genome of the lignicolous fungus Coniochaeta pulveracea.</title>
        <authorList>
            <person name="Borstlap C.J."/>
            <person name="De Witt R.N."/>
            <person name="Botha A."/>
            <person name="Volschenk H."/>
        </authorList>
    </citation>
    <scope>NUCLEOTIDE SEQUENCE [LARGE SCALE GENOMIC DNA]</scope>
    <source>
        <strain evidence="2 3">CAB683</strain>
    </source>
</reference>
<gene>
    <name evidence="2" type="ORF">DL546_008495</name>
</gene>
<protein>
    <recommendedName>
        <fullName evidence="4">FAD/NAD(P)-binding domain-containing protein</fullName>
    </recommendedName>
</protein>